<sequence length="260" mass="28674">MGKVYLVGAGPGDPDLITVKALKCIQKADVILYDRLVNQQLIKEAKPDADLIYCGKLPKMHFMKQETINHLLVKYAKKGRTVVRLKGGDPFVFGRGAEEAEVLAKQGIEYEVVPGITSGIAAPAYADIPITHREVGRSFAVITGHCKNGQPGEINWEQLANSVDTLAIYMGMSNLSFIIDQLLKAGKRKETPIAIIHAGTTEQQRMVSGTLDSILEIVKADKIKNPAMIIIGEVVQIGENLRRLKNIQWQEDLKEVIEAY</sequence>
<keyword evidence="7" id="KW-0627">Porphyrin biosynthesis</keyword>
<dbReference type="FunFam" id="3.40.1010.10:FF:000001">
    <property type="entry name" value="Siroheme synthase"/>
    <property type="match status" value="1"/>
</dbReference>
<evidence type="ECO:0000256" key="9">
    <source>
        <dbReference type="RuleBase" id="RU003960"/>
    </source>
</evidence>
<dbReference type="CDD" id="cd11642">
    <property type="entry name" value="SUMT"/>
    <property type="match status" value="1"/>
</dbReference>
<name>A0A1H9TPF4_9BACI</name>
<reference evidence="11 12" key="1">
    <citation type="submission" date="2016-10" db="EMBL/GenBank/DDBJ databases">
        <authorList>
            <person name="de Groot N.N."/>
        </authorList>
    </citation>
    <scope>NUCLEOTIDE SEQUENCE [LARGE SCALE GENOMIC DNA]</scope>
    <source>
        <strain evidence="11 12">CGMCC 1.7727</strain>
    </source>
</reference>
<dbReference type="InterPro" id="IPR006366">
    <property type="entry name" value="CobA/CysG_C"/>
</dbReference>
<dbReference type="SUPFAM" id="SSF53790">
    <property type="entry name" value="Tetrapyrrole methylase"/>
    <property type="match status" value="1"/>
</dbReference>
<keyword evidence="5 9" id="KW-0808">Transferase</keyword>
<keyword evidence="4 9" id="KW-0489">Methyltransferase</keyword>
<dbReference type="RefSeq" id="WP_089742066.1">
    <property type="nucleotide sequence ID" value="NZ_FOGL01000014.1"/>
</dbReference>
<evidence type="ECO:0000313" key="12">
    <source>
        <dbReference type="Proteomes" id="UP000199687"/>
    </source>
</evidence>
<dbReference type="Gene3D" id="3.40.1010.10">
    <property type="entry name" value="Cobalt-precorrin-4 Transmethylase, Domain 1"/>
    <property type="match status" value="1"/>
</dbReference>
<evidence type="ECO:0000313" key="11">
    <source>
        <dbReference type="EMBL" id="SER98874.1"/>
    </source>
</evidence>
<evidence type="ECO:0000256" key="4">
    <source>
        <dbReference type="ARBA" id="ARBA00022603"/>
    </source>
</evidence>
<dbReference type="InterPro" id="IPR035996">
    <property type="entry name" value="4pyrrol_Methylase_sf"/>
</dbReference>
<dbReference type="InterPro" id="IPR003043">
    <property type="entry name" value="Uropor_MeTrfase_CS"/>
</dbReference>
<dbReference type="EMBL" id="FOGL01000014">
    <property type="protein sequence ID" value="SER98874.1"/>
    <property type="molecule type" value="Genomic_DNA"/>
</dbReference>
<dbReference type="FunFam" id="3.30.950.10:FF:000001">
    <property type="entry name" value="Siroheme synthase"/>
    <property type="match status" value="1"/>
</dbReference>
<dbReference type="EC" id="2.1.1.107" evidence="2"/>
<dbReference type="Pfam" id="PF00590">
    <property type="entry name" value="TP_methylase"/>
    <property type="match status" value="1"/>
</dbReference>
<dbReference type="GO" id="GO:0004851">
    <property type="term" value="F:uroporphyrin-III C-methyltransferase activity"/>
    <property type="evidence" value="ECO:0007669"/>
    <property type="project" value="UniProtKB-EC"/>
</dbReference>
<dbReference type="AlphaFoldDB" id="A0A1H9TPF4"/>
<evidence type="ECO:0000256" key="6">
    <source>
        <dbReference type="ARBA" id="ARBA00022691"/>
    </source>
</evidence>
<dbReference type="PROSITE" id="PS00840">
    <property type="entry name" value="SUMT_2"/>
    <property type="match status" value="1"/>
</dbReference>
<dbReference type="PANTHER" id="PTHR45790">
    <property type="entry name" value="SIROHEME SYNTHASE-RELATED"/>
    <property type="match status" value="1"/>
</dbReference>
<dbReference type="PANTHER" id="PTHR45790:SF3">
    <property type="entry name" value="S-ADENOSYL-L-METHIONINE-DEPENDENT UROPORPHYRINOGEN III METHYLTRANSFERASE, CHLOROPLASTIC"/>
    <property type="match status" value="1"/>
</dbReference>
<accession>A0A1H9TPF4</accession>
<dbReference type="GO" id="GO:0019354">
    <property type="term" value="P:siroheme biosynthetic process"/>
    <property type="evidence" value="ECO:0007669"/>
    <property type="project" value="InterPro"/>
</dbReference>
<dbReference type="Proteomes" id="UP000199687">
    <property type="component" value="Unassembled WGS sequence"/>
</dbReference>
<protein>
    <recommendedName>
        <fullName evidence="3">Uroporphyrinogen-III C-methyltransferase</fullName>
        <ecNumber evidence="2">2.1.1.107</ecNumber>
    </recommendedName>
    <alternativeName>
        <fullName evidence="8">Uroporphyrinogen III methylase</fullName>
    </alternativeName>
</protein>
<keyword evidence="12" id="KW-1185">Reference proteome</keyword>
<dbReference type="STRING" id="531814.SAMN04487944_114102"/>
<comment type="similarity">
    <text evidence="1 9">Belongs to the precorrin methyltransferase family.</text>
</comment>
<proteinExistence type="inferred from homology"/>
<gene>
    <name evidence="11" type="ORF">SAMN04487944_114102</name>
</gene>
<evidence type="ECO:0000256" key="1">
    <source>
        <dbReference type="ARBA" id="ARBA00005879"/>
    </source>
</evidence>
<dbReference type="GO" id="GO:0032259">
    <property type="term" value="P:methylation"/>
    <property type="evidence" value="ECO:0007669"/>
    <property type="project" value="UniProtKB-KW"/>
</dbReference>
<dbReference type="InterPro" id="IPR014776">
    <property type="entry name" value="4pyrrole_Mease_sub2"/>
</dbReference>
<evidence type="ECO:0000256" key="3">
    <source>
        <dbReference type="ARBA" id="ARBA00018323"/>
    </source>
</evidence>
<dbReference type="NCBIfam" id="NF004790">
    <property type="entry name" value="PRK06136.1"/>
    <property type="match status" value="1"/>
</dbReference>
<dbReference type="OrthoDB" id="9815856at2"/>
<feature type="domain" description="Tetrapyrrole methylase" evidence="10">
    <location>
        <begin position="3"/>
        <end position="214"/>
    </location>
</feature>
<dbReference type="InterPro" id="IPR014777">
    <property type="entry name" value="4pyrrole_Mease_sub1"/>
</dbReference>
<dbReference type="InterPro" id="IPR050161">
    <property type="entry name" value="Siro_Cobalamin_biosynth"/>
</dbReference>
<dbReference type="InterPro" id="IPR000878">
    <property type="entry name" value="4pyrrol_Mease"/>
</dbReference>
<organism evidence="11 12">
    <name type="scientific">Gracilibacillus ureilyticus</name>
    <dbReference type="NCBI Taxonomy" id="531814"/>
    <lineage>
        <taxon>Bacteria</taxon>
        <taxon>Bacillati</taxon>
        <taxon>Bacillota</taxon>
        <taxon>Bacilli</taxon>
        <taxon>Bacillales</taxon>
        <taxon>Bacillaceae</taxon>
        <taxon>Gracilibacillus</taxon>
    </lineage>
</organism>
<keyword evidence="6" id="KW-0949">S-adenosyl-L-methionine</keyword>
<evidence type="ECO:0000256" key="5">
    <source>
        <dbReference type="ARBA" id="ARBA00022679"/>
    </source>
</evidence>
<dbReference type="PROSITE" id="PS00839">
    <property type="entry name" value="SUMT_1"/>
    <property type="match status" value="1"/>
</dbReference>
<evidence type="ECO:0000256" key="7">
    <source>
        <dbReference type="ARBA" id="ARBA00023244"/>
    </source>
</evidence>
<dbReference type="NCBIfam" id="TIGR01469">
    <property type="entry name" value="cobA_cysG_Cterm"/>
    <property type="match status" value="1"/>
</dbReference>
<evidence type="ECO:0000256" key="8">
    <source>
        <dbReference type="ARBA" id="ARBA00079776"/>
    </source>
</evidence>
<evidence type="ECO:0000256" key="2">
    <source>
        <dbReference type="ARBA" id="ARBA00012162"/>
    </source>
</evidence>
<evidence type="ECO:0000259" key="10">
    <source>
        <dbReference type="Pfam" id="PF00590"/>
    </source>
</evidence>
<dbReference type="Gene3D" id="3.30.950.10">
    <property type="entry name" value="Methyltransferase, Cobalt-precorrin-4 Transmethylase, Domain 2"/>
    <property type="match status" value="1"/>
</dbReference>